<feature type="transmembrane region" description="Helical" evidence="1">
    <location>
        <begin position="119"/>
        <end position="144"/>
    </location>
</feature>
<evidence type="ECO:0000256" key="1">
    <source>
        <dbReference type="SAM" id="Phobius"/>
    </source>
</evidence>
<keyword evidence="3" id="KW-1185">Reference proteome</keyword>
<name>A0ABY8LXB4_9BACT</name>
<keyword evidence="1" id="KW-0472">Membrane</keyword>
<feature type="transmembrane region" description="Helical" evidence="1">
    <location>
        <begin position="213"/>
        <end position="236"/>
    </location>
</feature>
<organism evidence="2 3">
    <name type="scientific">Mesomycoplasma lagogenitalium</name>
    <dbReference type="NCBI Taxonomy" id="171286"/>
    <lineage>
        <taxon>Bacteria</taxon>
        <taxon>Bacillati</taxon>
        <taxon>Mycoplasmatota</taxon>
        <taxon>Mycoplasmoidales</taxon>
        <taxon>Metamycoplasmataceae</taxon>
        <taxon>Mesomycoplasma</taxon>
    </lineage>
</organism>
<gene>
    <name evidence="2" type="ORF">QEG99_03240</name>
</gene>
<dbReference type="EMBL" id="CP122979">
    <property type="protein sequence ID" value="WGI37066.1"/>
    <property type="molecule type" value="Genomic_DNA"/>
</dbReference>
<feature type="transmembrane region" description="Helical" evidence="1">
    <location>
        <begin position="18"/>
        <end position="37"/>
    </location>
</feature>
<reference evidence="2" key="1">
    <citation type="submission" date="2023-04" db="EMBL/GenBank/DDBJ databases">
        <title>Completed genome of Mycoplasma lagogenitalium type strain 12MS.</title>
        <authorList>
            <person name="Spergser J."/>
        </authorList>
    </citation>
    <scope>NUCLEOTIDE SEQUENCE</scope>
    <source>
        <strain evidence="2">12MS</strain>
    </source>
</reference>
<protein>
    <recommendedName>
        <fullName evidence="4">ZIP Zinc transporter</fullName>
    </recommendedName>
</protein>
<keyword evidence="1" id="KW-0812">Transmembrane</keyword>
<feature type="transmembrane region" description="Helical" evidence="1">
    <location>
        <begin position="150"/>
        <end position="172"/>
    </location>
</feature>
<dbReference type="Proteomes" id="UP001179842">
    <property type="component" value="Chromosome"/>
</dbReference>
<keyword evidence="1" id="KW-1133">Transmembrane helix</keyword>
<evidence type="ECO:0008006" key="4">
    <source>
        <dbReference type="Google" id="ProtNLM"/>
    </source>
</evidence>
<feature type="transmembrane region" description="Helical" evidence="1">
    <location>
        <begin position="248"/>
        <end position="269"/>
    </location>
</feature>
<accession>A0ABY8LXB4</accession>
<sequence>MVLLIAKIKPKIKKTSNVYLYALSAGMLLIIGTVGFIKEGYESLESGIHDNLNVSAVNEQLITTGIIGAGALTGISIIFGARYFFVKAFSKKDLHKDHDEHDHHDHIINFSDVDNPKSAWLAILLLLSHRTIDGFVLGATVARMSTGEQINIGLIVTFNIHILVEILIVYYRQVQYGQTIKKSVIYNLLTTLLLIPIMIVAAFINQYLRTQWWIMPFVNASGGAILTFVVIIELVPEFIHLRNNAKKEWYLILIFLAIGIVFTLMLLAFHSHEEGHNHIHEHLEHLDNHLLKLQLKKYI</sequence>
<feature type="transmembrane region" description="Helical" evidence="1">
    <location>
        <begin position="184"/>
        <end position="207"/>
    </location>
</feature>
<evidence type="ECO:0000313" key="2">
    <source>
        <dbReference type="EMBL" id="WGI37066.1"/>
    </source>
</evidence>
<feature type="transmembrane region" description="Helical" evidence="1">
    <location>
        <begin position="61"/>
        <end position="85"/>
    </location>
</feature>
<proteinExistence type="predicted"/>
<evidence type="ECO:0000313" key="3">
    <source>
        <dbReference type="Proteomes" id="UP001179842"/>
    </source>
</evidence>